<evidence type="ECO:0000256" key="9">
    <source>
        <dbReference type="SAM" id="MobiDB-lite"/>
    </source>
</evidence>
<sequence length="900" mass="101263">MYKDVHTYGEKESPPLSGEDKLNEKVDAAVVEVGHPSTPDHEALNSAAKHMHLDMTQADIDVAEERLSAMTLERTRHIMQQFLDLHEHDQNVSSDTIADIRMFLQDPDVIAHPDKHSELVNAMKMEALIATENSPYAEVRAVVDPVDDPSEPSLTIRVWVVGIIFSGAGAFVNELFSIRQPSVTITSNVAQLLAFPAMKFLERVLPDKGFKLFGTYHSLNPGKFSRKEHMLITIMANTAFATPYTAYVIMTQALPIFFNQSYSRNYGYQLLNTLSTNFIGYGLAGLTRRFIVWPSYCVWPLSLSTMALNKAFHADNHSSVPGPFKKLYSISRLRFFMYTLIGVFVYFWFPNFIFQATSTFNWMSWIAPDNGPLNNIVGSVNGLGVNPWPTFDWNTATVGGQPWVTPLFTVVNLYIGAIMAMFMIIGFYWNNVFDTSYLPINSNRVFDRYGTRYNVSRILDERGVFVEEAYQQYSEPYMAAGNITIYFWFFAAYSSTVCYVILYHRREIVHGFKSLWRDVKKTVRSWRNKGSAEENAELEDTDDLGADIHLRLMRRYKEVPEWWYLTCLVLSIAFGVAGLAGFPTGVSPGIVFYGLLLAAIFLIPLGIIGAVTGNAITLNVLAQFIGGSIVEGNAISLNYFKTYGYITTAHALNFANDLKIGHYTKIPPRHTFIAQMVATLVSSVVCSAIFNFQMGLKDVCTSNAAFRMTCPGREFIPLGPHILFLTLFPENTFFTAAVFWGSIGPRKVFGSGGRYTLILLGFPVGVALVAICWGLQKFFPRVKIFRYLHPALICTGGVTAWAPYNLSYMTPLLYLSLASWAWIKPRYLDWWSKYNYIANAAFSAGIAISAVIIFFTMNIPKLEISWWGNEVMYQGCEGAACRRLPLPESGYFGKELGTFN</sequence>
<feature type="transmembrane region" description="Helical" evidence="10">
    <location>
        <begin position="590"/>
        <end position="611"/>
    </location>
</feature>
<protein>
    <submittedName>
        <fullName evidence="11">Sexual differentiation process protein isp4</fullName>
    </submittedName>
</protein>
<evidence type="ECO:0000256" key="5">
    <source>
        <dbReference type="ARBA" id="ARBA00022856"/>
    </source>
</evidence>
<feature type="transmembrane region" description="Helical" evidence="10">
    <location>
        <begin position="755"/>
        <end position="775"/>
    </location>
</feature>
<dbReference type="GO" id="GO:0015031">
    <property type="term" value="P:protein transport"/>
    <property type="evidence" value="ECO:0007669"/>
    <property type="project" value="UniProtKB-KW"/>
</dbReference>
<dbReference type="PANTHER" id="PTHR22601">
    <property type="entry name" value="ISP4 LIKE PROTEIN"/>
    <property type="match status" value="1"/>
</dbReference>
<evidence type="ECO:0000256" key="3">
    <source>
        <dbReference type="ARBA" id="ARBA00022448"/>
    </source>
</evidence>
<evidence type="ECO:0000256" key="2">
    <source>
        <dbReference type="ARBA" id="ARBA00008807"/>
    </source>
</evidence>
<feature type="transmembrane region" description="Helical" evidence="10">
    <location>
        <begin position="562"/>
        <end position="584"/>
    </location>
</feature>
<feature type="transmembrane region" description="Helical" evidence="10">
    <location>
        <begin position="722"/>
        <end position="743"/>
    </location>
</feature>
<dbReference type="GO" id="GO:0035673">
    <property type="term" value="F:oligopeptide transmembrane transporter activity"/>
    <property type="evidence" value="ECO:0007669"/>
    <property type="project" value="InterPro"/>
</dbReference>
<evidence type="ECO:0000256" key="6">
    <source>
        <dbReference type="ARBA" id="ARBA00022927"/>
    </source>
</evidence>
<comment type="subcellular location">
    <subcellularLocation>
        <location evidence="1">Membrane</location>
        <topology evidence="1">Multi-pass membrane protein</topology>
    </subcellularLocation>
</comment>
<dbReference type="NCBIfam" id="TIGR00727">
    <property type="entry name" value="ISP4_OPT"/>
    <property type="match status" value="1"/>
</dbReference>
<keyword evidence="4 10" id="KW-0812">Transmembrane</keyword>
<dbReference type="GeneID" id="87807959"/>
<keyword evidence="12" id="KW-1185">Reference proteome</keyword>
<dbReference type="NCBIfam" id="TIGR00728">
    <property type="entry name" value="OPT_sfam"/>
    <property type="match status" value="1"/>
</dbReference>
<dbReference type="InterPro" id="IPR004813">
    <property type="entry name" value="OPT"/>
</dbReference>
<evidence type="ECO:0000256" key="10">
    <source>
        <dbReference type="SAM" id="Phobius"/>
    </source>
</evidence>
<dbReference type="EMBL" id="CP086716">
    <property type="protein sequence ID" value="WOO81195.1"/>
    <property type="molecule type" value="Genomic_DNA"/>
</dbReference>
<dbReference type="RefSeq" id="XP_062627227.1">
    <property type="nucleotide sequence ID" value="XM_062771243.1"/>
</dbReference>
<gene>
    <name evidence="11" type="primary">isp4_1</name>
    <name evidence="11" type="ORF">LOC62_03G004724</name>
</gene>
<keyword evidence="5" id="KW-0571">Peptide transport</keyword>
<evidence type="ECO:0000313" key="12">
    <source>
        <dbReference type="Proteomes" id="UP000827549"/>
    </source>
</evidence>
<evidence type="ECO:0000256" key="4">
    <source>
        <dbReference type="ARBA" id="ARBA00022692"/>
    </source>
</evidence>
<name>A0AAF1BKL5_9TREE</name>
<keyword evidence="6" id="KW-0653">Protein transport</keyword>
<feature type="transmembrane region" description="Helical" evidence="10">
    <location>
        <begin position="483"/>
        <end position="503"/>
    </location>
</feature>
<dbReference type="GO" id="GO:0016020">
    <property type="term" value="C:membrane"/>
    <property type="evidence" value="ECO:0007669"/>
    <property type="project" value="UniProtKB-SubCell"/>
</dbReference>
<dbReference type="InterPro" id="IPR004648">
    <property type="entry name" value="Oligpept_transpt"/>
</dbReference>
<keyword evidence="7 10" id="KW-1133">Transmembrane helix</keyword>
<feature type="transmembrane region" description="Helical" evidence="10">
    <location>
        <begin position="407"/>
        <end position="429"/>
    </location>
</feature>
<feature type="region of interest" description="Disordered" evidence="9">
    <location>
        <begin position="1"/>
        <end position="22"/>
    </location>
</feature>
<dbReference type="AlphaFoldDB" id="A0AAF1BKL5"/>
<evidence type="ECO:0000256" key="1">
    <source>
        <dbReference type="ARBA" id="ARBA00004141"/>
    </source>
</evidence>
<feature type="transmembrane region" description="Helical" evidence="10">
    <location>
        <begin position="836"/>
        <end position="857"/>
    </location>
</feature>
<evidence type="ECO:0000256" key="7">
    <source>
        <dbReference type="ARBA" id="ARBA00022989"/>
    </source>
</evidence>
<evidence type="ECO:0000256" key="8">
    <source>
        <dbReference type="ARBA" id="ARBA00023136"/>
    </source>
</evidence>
<accession>A0AAF1BKL5</accession>
<proteinExistence type="inferred from homology"/>
<keyword evidence="3" id="KW-0813">Transport</keyword>
<reference evidence="11" key="1">
    <citation type="submission" date="2023-10" db="EMBL/GenBank/DDBJ databases">
        <authorList>
            <person name="Noh H."/>
        </authorList>
    </citation>
    <scope>NUCLEOTIDE SEQUENCE</scope>
    <source>
        <strain evidence="11">DUCC4014</strain>
    </source>
</reference>
<dbReference type="Pfam" id="PF03169">
    <property type="entry name" value="OPT"/>
    <property type="match status" value="1"/>
</dbReference>
<evidence type="ECO:0000313" key="11">
    <source>
        <dbReference type="EMBL" id="WOO81195.1"/>
    </source>
</evidence>
<comment type="similarity">
    <text evidence="2">Belongs to the oligopeptide OPT transporter family.</text>
</comment>
<dbReference type="Proteomes" id="UP000827549">
    <property type="component" value="Chromosome 3"/>
</dbReference>
<organism evidence="11 12">
    <name type="scientific">Vanrija pseudolonga</name>
    <dbReference type="NCBI Taxonomy" id="143232"/>
    <lineage>
        <taxon>Eukaryota</taxon>
        <taxon>Fungi</taxon>
        <taxon>Dikarya</taxon>
        <taxon>Basidiomycota</taxon>
        <taxon>Agaricomycotina</taxon>
        <taxon>Tremellomycetes</taxon>
        <taxon>Trichosporonales</taxon>
        <taxon>Trichosporonaceae</taxon>
        <taxon>Vanrija</taxon>
    </lineage>
</organism>
<keyword evidence="8 10" id="KW-0472">Membrane</keyword>
<feature type="transmembrane region" description="Helical" evidence="10">
    <location>
        <begin position="335"/>
        <end position="354"/>
    </location>
</feature>